<gene>
    <name evidence="2" type="ORF">SAMN04489737_0353</name>
</gene>
<keyword evidence="3" id="KW-1185">Reference proteome</keyword>
<accession>A0A1H2LCL2</accession>
<keyword evidence="1" id="KW-1133">Transmembrane helix</keyword>
<protein>
    <submittedName>
        <fullName evidence="2">Uncharacterized protein</fullName>
    </submittedName>
</protein>
<dbReference type="EMBL" id="LT629804">
    <property type="protein sequence ID" value="SDU78166.1"/>
    <property type="molecule type" value="Genomic_DNA"/>
</dbReference>
<name>A0A1H2LCL2_9ACTO</name>
<keyword evidence="1" id="KW-0812">Transmembrane</keyword>
<organism evidence="2 3">
    <name type="scientific">Arcanobacterium phocae</name>
    <dbReference type="NCBI Taxonomy" id="131112"/>
    <lineage>
        <taxon>Bacteria</taxon>
        <taxon>Bacillati</taxon>
        <taxon>Actinomycetota</taxon>
        <taxon>Actinomycetes</taxon>
        <taxon>Actinomycetales</taxon>
        <taxon>Actinomycetaceae</taxon>
        <taxon>Arcanobacterium</taxon>
    </lineage>
</organism>
<dbReference type="STRING" id="131112.SAMN04489737_0353"/>
<dbReference type="AlphaFoldDB" id="A0A1H2LCL2"/>
<dbReference type="Proteomes" id="UP000214355">
    <property type="component" value="Chromosome I"/>
</dbReference>
<keyword evidence="1" id="KW-0472">Membrane</keyword>
<reference evidence="3" key="1">
    <citation type="submission" date="2016-10" db="EMBL/GenBank/DDBJ databases">
        <authorList>
            <person name="Varghese N."/>
            <person name="Submissions S."/>
        </authorList>
    </citation>
    <scope>NUCLEOTIDE SEQUENCE [LARGE SCALE GENOMIC DNA]</scope>
    <source>
        <strain evidence="3">DSM 10002</strain>
    </source>
</reference>
<evidence type="ECO:0000256" key="1">
    <source>
        <dbReference type="SAM" id="Phobius"/>
    </source>
</evidence>
<sequence length="51" mass="6016">MYGALWRIIPGPKWVKALVMLALFAGVVFVLVQYVYPWVYYNSNWFDTTVE</sequence>
<evidence type="ECO:0000313" key="2">
    <source>
        <dbReference type="EMBL" id="SDU78166.1"/>
    </source>
</evidence>
<evidence type="ECO:0000313" key="3">
    <source>
        <dbReference type="Proteomes" id="UP000214355"/>
    </source>
</evidence>
<proteinExistence type="predicted"/>
<feature type="transmembrane region" description="Helical" evidence="1">
    <location>
        <begin position="17"/>
        <end position="36"/>
    </location>
</feature>